<evidence type="ECO:0000256" key="2">
    <source>
        <dbReference type="ARBA" id="ARBA00022840"/>
    </source>
</evidence>
<dbReference type="Proteomes" id="UP000289132">
    <property type="component" value="Unassembled WGS sequence"/>
</dbReference>
<sequence>MSIVIKNLNKSYKNIEILENLNLEIKSGTIFGLLGSNGAGKTTLLSILNSLLKKDSGEVLIYDYNLDKEVNQIKSISSFVPQSYAFYPNLTVFENLEFFGSLYGLKKESLENRIISSINACALEKYRDKRALNFSGGVKRRLNIAIGLLNSPKILYLDEPTVGIDPHSRRYILEIIKEINKNSATTIFYTSHYMDEIEFLCDDIAILENRKIVLRNSVENLKKSSNLSLEELFLDITKKSLKD</sequence>
<feature type="domain" description="ABC transporter" evidence="3">
    <location>
        <begin position="3"/>
        <end position="234"/>
    </location>
</feature>
<proteinExistence type="predicted"/>
<dbReference type="EMBL" id="CP031367">
    <property type="protein sequence ID" value="AXK49074.1"/>
    <property type="molecule type" value="Genomic_DNA"/>
</dbReference>
<dbReference type="PROSITE" id="PS50893">
    <property type="entry name" value="ABC_TRANSPORTER_2"/>
    <property type="match status" value="1"/>
</dbReference>
<dbReference type="KEGG" id="atp:ATR_1215"/>
<dbReference type="InterPro" id="IPR027417">
    <property type="entry name" value="P-loop_NTPase"/>
</dbReference>
<gene>
    <name evidence="4" type="ORF">ATR_1215</name>
    <name evidence="5" type="ORF">CRU87_06970</name>
</gene>
<dbReference type="GO" id="GO:0016887">
    <property type="term" value="F:ATP hydrolysis activity"/>
    <property type="evidence" value="ECO:0007669"/>
    <property type="project" value="InterPro"/>
</dbReference>
<protein>
    <submittedName>
        <fullName evidence="4 5">ABC transporter</fullName>
    </submittedName>
</protein>
<organism evidence="4 6">
    <name type="scientific">Aliarcobacter trophiarum LMG 25534</name>
    <dbReference type="NCBI Taxonomy" id="1032241"/>
    <lineage>
        <taxon>Bacteria</taxon>
        <taxon>Pseudomonadati</taxon>
        <taxon>Campylobacterota</taxon>
        <taxon>Epsilonproteobacteria</taxon>
        <taxon>Campylobacterales</taxon>
        <taxon>Arcobacteraceae</taxon>
        <taxon>Aliarcobacter</taxon>
    </lineage>
</organism>
<dbReference type="Proteomes" id="UP000254504">
    <property type="component" value="Chromosome"/>
</dbReference>
<keyword evidence="2 4" id="KW-0067">ATP-binding</keyword>
<dbReference type="SUPFAM" id="SSF52540">
    <property type="entry name" value="P-loop containing nucleoside triphosphate hydrolases"/>
    <property type="match status" value="1"/>
</dbReference>
<evidence type="ECO:0000313" key="4">
    <source>
        <dbReference type="EMBL" id="AXK49074.1"/>
    </source>
</evidence>
<dbReference type="SMART" id="SM00382">
    <property type="entry name" value="AAA"/>
    <property type="match status" value="1"/>
</dbReference>
<evidence type="ECO:0000256" key="1">
    <source>
        <dbReference type="ARBA" id="ARBA00022741"/>
    </source>
</evidence>
<dbReference type="AlphaFoldDB" id="A0AAD0QJA2"/>
<dbReference type="PANTHER" id="PTHR43582:SF2">
    <property type="entry name" value="LINEARMYCIN RESISTANCE ATP-BINDING PROTEIN LNRL"/>
    <property type="match status" value="1"/>
</dbReference>
<reference evidence="5 7" key="1">
    <citation type="submission" date="2017-10" db="EMBL/GenBank/DDBJ databases">
        <title>Genomics of the genus Arcobacter.</title>
        <authorList>
            <person name="Perez-Cataluna A."/>
            <person name="Figueras M.J."/>
        </authorList>
    </citation>
    <scope>NUCLEOTIDE SEQUENCE [LARGE SCALE GENOMIC DNA]</scope>
    <source>
        <strain evidence="5 7">LMG 25534</strain>
    </source>
</reference>
<name>A0AAD0QJA2_9BACT</name>
<accession>A0AAD0QJA2</accession>
<reference evidence="4 6" key="2">
    <citation type="submission" date="2018-07" db="EMBL/GenBank/DDBJ databases">
        <title>Complete genome of the Arcobacter trophiarum type strain LMG 25534.</title>
        <authorList>
            <person name="Miller W.G."/>
            <person name="Yee E."/>
        </authorList>
    </citation>
    <scope>NUCLEOTIDE SEQUENCE [LARGE SCALE GENOMIC DNA]</scope>
    <source>
        <strain evidence="4 6">LMG 25534</strain>
    </source>
</reference>
<evidence type="ECO:0000313" key="7">
    <source>
        <dbReference type="Proteomes" id="UP000289132"/>
    </source>
</evidence>
<dbReference type="EMBL" id="PDKD01000011">
    <property type="protein sequence ID" value="RXJ90963.1"/>
    <property type="molecule type" value="Genomic_DNA"/>
</dbReference>
<dbReference type="Gene3D" id="3.40.50.300">
    <property type="entry name" value="P-loop containing nucleotide triphosphate hydrolases"/>
    <property type="match status" value="1"/>
</dbReference>
<dbReference type="PANTHER" id="PTHR43582">
    <property type="entry name" value="LINEARMYCIN RESISTANCE ATP-BINDING PROTEIN LNRL"/>
    <property type="match status" value="1"/>
</dbReference>
<evidence type="ECO:0000313" key="6">
    <source>
        <dbReference type="Proteomes" id="UP000254504"/>
    </source>
</evidence>
<evidence type="ECO:0000313" key="5">
    <source>
        <dbReference type="EMBL" id="RXJ90963.1"/>
    </source>
</evidence>
<dbReference type="InterPro" id="IPR003439">
    <property type="entry name" value="ABC_transporter-like_ATP-bd"/>
</dbReference>
<dbReference type="InterPro" id="IPR003593">
    <property type="entry name" value="AAA+_ATPase"/>
</dbReference>
<keyword evidence="1" id="KW-0547">Nucleotide-binding</keyword>
<evidence type="ECO:0000259" key="3">
    <source>
        <dbReference type="PROSITE" id="PS50893"/>
    </source>
</evidence>
<dbReference type="GO" id="GO:0005524">
    <property type="term" value="F:ATP binding"/>
    <property type="evidence" value="ECO:0007669"/>
    <property type="project" value="UniProtKB-KW"/>
</dbReference>
<dbReference type="RefSeq" id="WP_115428577.1">
    <property type="nucleotide sequence ID" value="NZ_CP031367.1"/>
</dbReference>
<keyword evidence="7" id="KW-1185">Reference proteome</keyword>
<dbReference type="Pfam" id="PF00005">
    <property type="entry name" value="ABC_tran"/>
    <property type="match status" value="1"/>
</dbReference>